<dbReference type="GeneID" id="19010672"/>
<keyword evidence="3" id="KW-0294">Fucose metabolism</keyword>
<accession>K8ER86</accession>
<evidence type="ECO:0000256" key="2">
    <source>
        <dbReference type="ARBA" id="ARBA00022679"/>
    </source>
</evidence>
<organism evidence="6 7">
    <name type="scientific">Bathycoccus prasinos</name>
    <dbReference type="NCBI Taxonomy" id="41875"/>
    <lineage>
        <taxon>Eukaryota</taxon>
        <taxon>Viridiplantae</taxon>
        <taxon>Chlorophyta</taxon>
        <taxon>Mamiellophyceae</taxon>
        <taxon>Mamiellales</taxon>
        <taxon>Bathycoccaceae</taxon>
        <taxon>Bathycoccus</taxon>
    </lineage>
</organism>
<dbReference type="GO" id="GO:0006004">
    <property type="term" value="P:fucose metabolic process"/>
    <property type="evidence" value="ECO:0007669"/>
    <property type="project" value="UniProtKB-KW"/>
</dbReference>
<evidence type="ECO:0000313" key="6">
    <source>
        <dbReference type="EMBL" id="CCO20762.1"/>
    </source>
</evidence>
<dbReference type="GO" id="GO:0016757">
    <property type="term" value="F:glycosyltransferase activity"/>
    <property type="evidence" value="ECO:0007669"/>
    <property type="project" value="UniProtKB-KW"/>
</dbReference>
<name>K8ER86_9CHLO</name>
<keyword evidence="7" id="KW-1185">Reference proteome</keyword>
<evidence type="ECO:0000256" key="5">
    <source>
        <dbReference type="ARBA" id="ARBA00030350"/>
    </source>
</evidence>
<keyword evidence="2" id="KW-0808">Transferase</keyword>
<dbReference type="InterPro" id="IPR019378">
    <property type="entry name" value="GDP-Fuc_O-FucTrfase"/>
</dbReference>
<dbReference type="AlphaFoldDB" id="K8ER86"/>
<dbReference type="EMBL" id="FO082260">
    <property type="protein sequence ID" value="CCO20762.1"/>
    <property type="molecule type" value="Genomic_DNA"/>
</dbReference>
<comment type="similarity">
    <text evidence="1">Belongs to the glycosyltransferase GT106 family.</text>
</comment>
<evidence type="ECO:0000313" key="7">
    <source>
        <dbReference type="Proteomes" id="UP000198341"/>
    </source>
</evidence>
<dbReference type="OrthoDB" id="1874781at2759"/>
<sequence>MVQHVGSVTIQGRIKRRNLYLITLVLSLFLYIKVRHTDDRCSEKKAYAQIIATGGINNQIISAVNALLLVKYLNITVLLPLFSVQTGSKYATISLTEYFDEKHFNVVLKELGISLSVRPPSNCKEKTVLQKSSGRKFKEIITDLSAMRSNNANCQLIEIENQWGIRELDQDFNGYMKLFEAFKVRSSLYKIYENYKKELIAHPFIAIHARVEKSWPTLYFNSHEDIGIKDEIAGMVSHLKKINMKGVRNIFILSGRDCVAEIFDPLRSAGYVLQCLDSRTATFNHTGEVGRESYQKALVDSLIAFDADYFIGRYASSASYLLKIKRREKNVSMYCANSGFMCSDCGRTCLKHRGVKRHYKSIRDMENCFFMPGCGTEICRDRVDNSQKYTCQKENLSKKTSISRSCRINQHYLIQNEGGFKHWYTQCKAGRNECGDALLRNC</sequence>
<evidence type="ECO:0000256" key="4">
    <source>
        <dbReference type="ARBA" id="ARBA00023277"/>
    </source>
</evidence>
<dbReference type="KEGG" id="bpg:Bathy19g00240"/>
<dbReference type="RefSeq" id="XP_007508043.1">
    <property type="nucleotide sequence ID" value="XM_007507981.1"/>
</dbReference>
<keyword evidence="4" id="KW-0119">Carbohydrate metabolism</keyword>
<proteinExistence type="inferred from homology"/>
<dbReference type="Gene3D" id="3.40.50.11350">
    <property type="match status" value="1"/>
</dbReference>
<evidence type="ECO:0000256" key="1">
    <source>
        <dbReference type="ARBA" id="ARBA00007737"/>
    </source>
</evidence>
<reference evidence="6 7" key="1">
    <citation type="submission" date="2011-10" db="EMBL/GenBank/DDBJ databases">
        <authorList>
            <person name="Genoscope - CEA"/>
        </authorList>
    </citation>
    <scope>NUCLEOTIDE SEQUENCE [LARGE SCALE GENOMIC DNA]</scope>
    <source>
        <strain evidence="6 7">RCC 1105</strain>
    </source>
</reference>
<keyword evidence="6" id="KW-0328">Glycosyltransferase</keyword>
<dbReference type="Pfam" id="PF10250">
    <property type="entry name" value="O-FucT"/>
    <property type="match status" value="1"/>
</dbReference>
<dbReference type="Proteomes" id="UP000198341">
    <property type="component" value="Chromosome 19"/>
</dbReference>
<protein>
    <recommendedName>
        <fullName evidence="5">O-fucosyltransferase family protein</fullName>
    </recommendedName>
</protein>
<evidence type="ECO:0000256" key="3">
    <source>
        <dbReference type="ARBA" id="ARBA00023253"/>
    </source>
</evidence>
<gene>
    <name evidence="6" type="ordered locus">Bathy19g00240</name>
</gene>